<comment type="catalytic activity">
    <reaction evidence="14 15">
        <text>sn-glycerol 3-phosphate + an acyl-CoA = a 1-acyl-sn-glycero-3-phosphate + CoA</text>
        <dbReference type="Rhea" id="RHEA:15325"/>
        <dbReference type="ChEBI" id="CHEBI:57287"/>
        <dbReference type="ChEBI" id="CHEBI:57597"/>
        <dbReference type="ChEBI" id="CHEBI:57970"/>
        <dbReference type="ChEBI" id="CHEBI:58342"/>
        <dbReference type="EC" id="2.3.1.15"/>
    </reaction>
</comment>
<dbReference type="SMART" id="SM00563">
    <property type="entry name" value="PlsC"/>
    <property type="match status" value="1"/>
</dbReference>
<evidence type="ECO:0000313" key="18">
    <source>
        <dbReference type="Proteomes" id="UP001201273"/>
    </source>
</evidence>
<comment type="pathway">
    <text evidence="2 15">Phospholipid metabolism; CDP-diacylglycerol biosynthesis; CDP-diacylglycerol from sn-glycerol 3-phosphate: step 1/3.</text>
</comment>
<dbReference type="InterPro" id="IPR041728">
    <property type="entry name" value="GPAT/DHAPAT_LPLAT"/>
</dbReference>
<protein>
    <recommendedName>
        <fullName evidence="6 15">Glycerol-3-phosphate acyltransferase</fullName>
        <shortName evidence="15">GPAT</shortName>
        <ecNumber evidence="5 15">2.3.1.15</ecNumber>
    </recommendedName>
</protein>
<keyword evidence="8 15" id="KW-0444">Lipid biosynthesis</keyword>
<evidence type="ECO:0000256" key="5">
    <source>
        <dbReference type="ARBA" id="ARBA00013113"/>
    </source>
</evidence>
<dbReference type="NCBIfam" id="NF003441">
    <property type="entry name" value="PRK04974.1"/>
    <property type="match status" value="1"/>
</dbReference>
<dbReference type="CDD" id="cd07993">
    <property type="entry name" value="LPLAT_DHAPAT-like"/>
    <property type="match status" value="1"/>
</dbReference>
<keyword evidence="18" id="KW-1185">Reference proteome</keyword>
<dbReference type="GO" id="GO:0004366">
    <property type="term" value="F:glycerol-3-phosphate O-acyltransferase activity"/>
    <property type="evidence" value="ECO:0007669"/>
    <property type="project" value="UniProtKB-EC"/>
</dbReference>
<dbReference type="PANTHER" id="PTHR12563:SF17">
    <property type="entry name" value="DIHYDROXYACETONE PHOSPHATE ACYLTRANSFERASE"/>
    <property type="match status" value="1"/>
</dbReference>
<dbReference type="PANTHER" id="PTHR12563">
    <property type="entry name" value="GLYCEROL-3-PHOSPHATE ACYLTRANSFERASE"/>
    <property type="match status" value="1"/>
</dbReference>
<evidence type="ECO:0000256" key="2">
    <source>
        <dbReference type="ARBA" id="ARBA00004765"/>
    </source>
</evidence>
<keyword evidence="12 15" id="KW-1208">Phospholipid metabolism</keyword>
<comment type="subcellular location">
    <subcellularLocation>
        <location evidence="1 15">Cell membrane</location>
        <topology evidence="1 15">Peripheral membrane protein</topology>
        <orientation evidence="1 15">Cytoplasmic side</orientation>
    </subcellularLocation>
</comment>
<dbReference type="PIRSF" id="PIRSF000437">
    <property type="entry name" value="GPAT_DHAPAT"/>
    <property type="match status" value="1"/>
</dbReference>
<proteinExistence type="inferred from homology"/>
<dbReference type="NCBIfam" id="TIGR03703">
    <property type="entry name" value="plsB"/>
    <property type="match status" value="1"/>
</dbReference>
<dbReference type="InterPro" id="IPR002123">
    <property type="entry name" value="Plipid/glycerol_acylTrfase"/>
</dbReference>
<dbReference type="Pfam" id="PF01553">
    <property type="entry name" value="Acyltransferase"/>
    <property type="match status" value="1"/>
</dbReference>
<keyword evidence="9 15" id="KW-0808">Transferase</keyword>
<dbReference type="Pfam" id="PF19277">
    <property type="entry name" value="GPAT_C"/>
    <property type="match status" value="1"/>
</dbReference>
<comment type="caution">
    <text evidence="17">The sequence shown here is derived from an EMBL/GenBank/DDBJ whole genome shotgun (WGS) entry which is preliminary data.</text>
</comment>
<sequence>MNFLQRFFLKHLVASKTVPSCPQTDLQLDLDKPIVYALKTLSSSDLLTLQRACQKLNLPDPLTPLAINQQSINRFVCLNKPKRLFSKAPRKAYEDQFRVLLELHQNNEDIDVQLVPVTLFWGRAPGYEGHKPWFSILRASSPNWINKAFTILFRGRDSLIRFSKPLSLQRLNHDYGDDPNLATKLEKIAYTHFTRQKLAAKGPKLPQRNKMRQDLLASDVIHQAIVKASQEQNISLAEAEKKATRYLDEIASDFSYPLVRLGDKILTWVWNRIYQGIMVNNAETVRNLAHKGHEIVFLPCHRSHMDYLLLSSIIYQQGMTPPHIAAGVNLNFFPAGPIFRRGGAFFIRRTFKGNPLYASVFKAYLSYLFSKGYSLEFFTEGGRSRTGRLLPAKTGMLGMTIEAMQNTPNRPIALIPICLGYDHVMEVSTYMKELQGQKKQKESFWQVLSITKKLRNFGQGFVNFGEPILLNQFLDRAHQDWRDEGNLTESAQFPATITQLGREVMTGINRAAAVNALPLCSLVLLASKRHTLSREQLLTQLTSYLSLLSEVEFSPLVSLPQGDADSVLQAALSMSKFRVYQDCLGEIISIEPRQSMLLTFYRNNIIHLFALPALIASLVQHDEGITLSQLETNLNQLYPLIKAELFLPWDSDEMWQQGQKYLAHLVQLGWLTCEINANAERYFSANLHKTQIRLLANIIDETIQRYHIVLTLLQRDQPVELKTLAQQSTQIAERLAQLHGIRAPEFFDVKVLQIFIEQLQAQQYINEQDQVNKSALHELHQLTRSLLSDEVLSTIEHTIANQHQADSCQ</sequence>
<dbReference type="InterPro" id="IPR022284">
    <property type="entry name" value="GPAT/DHAPAT"/>
</dbReference>
<keyword evidence="10 15" id="KW-0472">Membrane</keyword>
<evidence type="ECO:0000256" key="11">
    <source>
        <dbReference type="ARBA" id="ARBA00023209"/>
    </source>
</evidence>
<evidence type="ECO:0000259" key="16">
    <source>
        <dbReference type="SMART" id="SM00563"/>
    </source>
</evidence>
<dbReference type="HAMAP" id="MF_00393">
    <property type="entry name" value="Glyc3P_acyltrans"/>
    <property type="match status" value="1"/>
</dbReference>
<comment type="pathway">
    <text evidence="3">Lipid metabolism.</text>
</comment>
<dbReference type="EMBL" id="JAIMJA010000004">
    <property type="protein sequence ID" value="MCE2594130.1"/>
    <property type="molecule type" value="Genomic_DNA"/>
</dbReference>
<keyword evidence="13 15" id="KW-0012">Acyltransferase</keyword>
<dbReference type="EC" id="2.3.1.15" evidence="5 15"/>
<reference evidence="17 18" key="1">
    <citation type="journal article" date="2022" name="Environ. Microbiol. Rep.">
        <title>Eco-phylogenetic analyses reveal divergent evolution of vitamin B12 metabolism in the marine bacterial family 'Psychromonadaceae'.</title>
        <authorList>
            <person name="Jin X."/>
            <person name="Yang Y."/>
            <person name="Cao H."/>
            <person name="Gao B."/>
            <person name="Zhao Z."/>
        </authorList>
    </citation>
    <scope>NUCLEOTIDE SEQUENCE [LARGE SCALE GENOMIC DNA]</scope>
    <source>
        <strain evidence="17 18">MKS20</strain>
    </source>
</reference>
<evidence type="ECO:0000256" key="7">
    <source>
        <dbReference type="ARBA" id="ARBA00022475"/>
    </source>
</evidence>
<dbReference type="SUPFAM" id="SSF69593">
    <property type="entry name" value="Glycerol-3-phosphate (1)-acyltransferase"/>
    <property type="match status" value="1"/>
</dbReference>
<evidence type="ECO:0000256" key="9">
    <source>
        <dbReference type="ARBA" id="ARBA00022679"/>
    </source>
</evidence>
<evidence type="ECO:0000313" key="17">
    <source>
        <dbReference type="EMBL" id="MCE2594130.1"/>
    </source>
</evidence>
<dbReference type="RefSeq" id="WP_233051712.1">
    <property type="nucleotide sequence ID" value="NZ_JAIMJA010000004.1"/>
</dbReference>
<dbReference type="Proteomes" id="UP001201273">
    <property type="component" value="Unassembled WGS sequence"/>
</dbReference>
<evidence type="ECO:0000256" key="10">
    <source>
        <dbReference type="ARBA" id="ARBA00023136"/>
    </source>
</evidence>
<dbReference type="InterPro" id="IPR045520">
    <property type="entry name" value="GPAT/DHAPAT_C"/>
</dbReference>
<gene>
    <name evidence="15 17" type="primary">plsB</name>
    <name evidence="17" type="ORF">K6Y31_04810</name>
</gene>
<dbReference type="PIRSF" id="PIRSF500064">
    <property type="entry name" value="GPAT"/>
    <property type="match status" value="1"/>
</dbReference>
<evidence type="ECO:0000256" key="4">
    <source>
        <dbReference type="ARBA" id="ARBA00007937"/>
    </source>
</evidence>
<keyword evidence="15" id="KW-0443">Lipid metabolism</keyword>
<dbReference type="InterPro" id="IPR028354">
    <property type="entry name" value="GPAT_PlsB"/>
</dbReference>
<comment type="similarity">
    <text evidence="4 15">Belongs to the GPAT/DAPAT family.</text>
</comment>
<feature type="domain" description="Phospholipid/glycerol acyltransferase" evidence="16">
    <location>
        <begin position="295"/>
        <end position="422"/>
    </location>
</feature>
<evidence type="ECO:0000256" key="12">
    <source>
        <dbReference type="ARBA" id="ARBA00023264"/>
    </source>
</evidence>
<evidence type="ECO:0000256" key="8">
    <source>
        <dbReference type="ARBA" id="ARBA00022516"/>
    </source>
</evidence>
<keyword evidence="11 15" id="KW-0594">Phospholipid biosynthesis</keyword>
<keyword evidence="7 15" id="KW-1003">Cell membrane</keyword>
<evidence type="ECO:0000256" key="6">
    <source>
        <dbReference type="ARBA" id="ARBA00013432"/>
    </source>
</evidence>
<feature type="short sequence motif" description="HXXXXD motif" evidence="15">
    <location>
        <begin position="300"/>
        <end position="305"/>
    </location>
</feature>
<organism evidence="17 18">
    <name type="scientific">Motilimonas cestriensis</name>
    <dbReference type="NCBI Taxonomy" id="2742685"/>
    <lineage>
        <taxon>Bacteria</taxon>
        <taxon>Pseudomonadati</taxon>
        <taxon>Pseudomonadota</taxon>
        <taxon>Gammaproteobacteria</taxon>
        <taxon>Alteromonadales</taxon>
        <taxon>Alteromonadales genera incertae sedis</taxon>
        <taxon>Motilimonas</taxon>
    </lineage>
</organism>
<name>A0ABS8W6J6_9GAMM</name>
<evidence type="ECO:0000256" key="15">
    <source>
        <dbReference type="HAMAP-Rule" id="MF_00393"/>
    </source>
</evidence>
<evidence type="ECO:0000256" key="14">
    <source>
        <dbReference type="ARBA" id="ARBA00048427"/>
    </source>
</evidence>
<evidence type="ECO:0000256" key="1">
    <source>
        <dbReference type="ARBA" id="ARBA00004413"/>
    </source>
</evidence>
<evidence type="ECO:0000256" key="13">
    <source>
        <dbReference type="ARBA" id="ARBA00023315"/>
    </source>
</evidence>
<evidence type="ECO:0000256" key="3">
    <source>
        <dbReference type="ARBA" id="ARBA00005189"/>
    </source>
</evidence>
<accession>A0ABS8W6J6</accession>
<comment type="domain">
    <text evidence="15">The HXXXXD motif is essential for acyltransferase activity and may constitute the binding site for the phosphate moiety of the glycerol-3-phosphate.</text>
</comment>